<feature type="non-terminal residue" evidence="1">
    <location>
        <position position="52"/>
    </location>
</feature>
<dbReference type="EMBL" id="JASSZA010000011">
    <property type="protein sequence ID" value="KAK2099321.1"/>
    <property type="molecule type" value="Genomic_DNA"/>
</dbReference>
<dbReference type="Proteomes" id="UP001266305">
    <property type="component" value="Unassembled WGS sequence"/>
</dbReference>
<sequence>TGAHDWEAESVLRATDVFVFNKKCVSQPARAWWDEGVSVCEKPLDTQGFAGT</sequence>
<keyword evidence="2" id="KW-1185">Reference proteome</keyword>
<protein>
    <submittedName>
        <fullName evidence="1">Uncharacterized protein</fullName>
    </submittedName>
</protein>
<comment type="caution">
    <text evidence="1">The sequence shown here is derived from an EMBL/GenBank/DDBJ whole genome shotgun (WGS) entry which is preliminary data.</text>
</comment>
<evidence type="ECO:0000313" key="2">
    <source>
        <dbReference type="Proteomes" id="UP001266305"/>
    </source>
</evidence>
<name>A0ABQ9UR56_SAGOE</name>
<organism evidence="1 2">
    <name type="scientific">Saguinus oedipus</name>
    <name type="common">Cotton-top tamarin</name>
    <name type="synonym">Oedipomidas oedipus</name>
    <dbReference type="NCBI Taxonomy" id="9490"/>
    <lineage>
        <taxon>Eukaryota</taxon>
        <taxon>Metazoa</taxon>
        <taxon>Chordata</taxon>
        <taxon>Craniata</taxon>
        <taxon>Vertebrata</taxon>
        <taxon>Euteleostomi</taxon>
        <taxon>Mammalia</taxon>
        <taxon>Eutheria</taxon>
        <taxon>Euarchontoglires</taxon>
        <taxon>Primates</taxon>
        <taxon>Haplorrhini</taxon>
        <taxon>Platyrrhini</taxon>
        <taxon>Cebidae</taxon>
        <taxon>Callitrichinae</taxon>
        <taxon>Saguinus</taxon>
    </lineage>
</organism>
<evidence type="ECO:0000313" key="1">
    <source>
        <dbReference type="EMBL" id="KAK2099321.1"/>
    </source>
</evidence>
<accession>A0ABQ9UR56</accession>
<proteinExistence type="predicted"/>
<gene>
    <name evidence="1" type="ORF">P7K49_024772</name>
</gene>
<feature type="non-terminal residue" evidence="1">
    <location>
        <position position="1"/>
    </location>
</feature>
<reference evidence="1 2" key="1">
    <citation type="submission" date="2023-05" db="EMBL/GenBank/DDBJ databases">
        <title>B98-5 Cell Line De Novo Hybrid Assembly: An Optical Mapping Approach.</title>
        <authorList>
            <person name="Kananen K."/>
            <person name="Auerbach J.A."/>
            <person name="Kautto E."/>
            <person name="Blachly J.S."/>
        </authorList>
    </citation>
    <scope>NUCLEOTIDE SEQUENCE [LARGE SCALE GENOMIC DNA]</scope>
    <source>
        <strain evidence="1">B95-8</strain>
        <tissue evidence="1">Cell line</tissue>
    </source>
</reference>